<evidence type="ECO:0000313" key="6">
    <source>
        <dbReference type="Proteomes" id="UP000237925"/>
    </source>
</evidence>
<dbReference type="GO" id="GO:0016020">
    <property type="term" value="C:membrane"/>
    <property type="evidence" value="ECO:0007669"/>
    <property type="project" value="TreeGrafter"/>
</dbReference>
<organism evidence="5 6">
    <name type="scientific">Melaminivora suipulveris</name>
    <dbReference type="NCBI Taxonomy" id="2109913"/>
    <lineage>
        <taxon>Bacteria</taxon>
        <taxon>Pseudomonadati</taxon>
        <taxon>Pseudomonadota</taxon>
        <taxon>Betaproteobacteria</taxon>
        <taxon>Burkholderiales</taxon>
        <taxon>Comamonadaceae</taxon>
        <taxon>Melaminivora</taxon>
    </lineage>
</organism>
<accession>A0A2R3QCP8</accession>
<dbReference type="Proteomes" id="UP000237925">
    <property type="component" value="Chromosome"/>
</dbReference>
<evidence type="ECO:0000256" key="2">
    <source>
        <dbReference type="ARBA" id="ARBA00023002"/>
    </source>
</evidence>
<proteinExistence type="inferred from homology"/>
<comment type="similarity">
    <text evidence="1 3">Belongs to the short-chain dehydrogenases/reductases (SDR) family.</text>
</comment>
<dbReference type="AlphaFoldDB" id="A0A2R3QCP8"/>
<gene>
    <name evidence="5" type="ORF">C6568_09910</name>
</gene>
<sequence>MASRIRCCRHHAMSPAAVTSSSPVPTDSAAGALPAGAVVVIAGASSGIGHATALAFARRGARLVLASRNAGTLAPVALACCAEGGRAIGIPTDVTDPAAVQALADKAVRHFGRIDVWVNAVGVGAIGRFDEVPLAAHRRVIEANLLGHLHGAHAALARFRQQGHGRLVNMISIGGWLPTPYAAAYAASKSGARALSESLRAEVADLPHVHVCDVAPTFVDSPGLSHGANYTGRRINPSLPMVDPRAVAQAIVALAGAPQPRAVTFLGTGTLAGRMAHAVAPRGVGRLMRWASDFGLRRADRVPLSEGNLFRPSLQTSVDGGRRARRSGAVAGAGVVTALGVLGLAAGWWLGRRRR</sequence>
<protein>
    <submittedName>
        <fullName evidence="5">Short-chain dehydrogenase</fullName>
    </submittedName>
</protein>
<dbReference type="PRINTS" id="PR00081">
    <property type="entry name" value="GDHRDH"/>
</dbReference>
<keyword evidence="6" id="KW-1185">Reference proteome</keyword>
<dbReference type="KEGG" id="mela:C6568_09910"/>
<dbReference type="PRINTS" id="PR00080">
    <property type="entry name" value="SDRFAMILY"/>
</dbReference>
<keyword evidence="4" id="KW-0812">Transmembrane</keyword>
<dbReference type="PANTHER" id="PTHR44196:SF1">
    <property type="entry name" value="DEHYDROGENASE_REDUCTASE SDR FAMILY MEMBER 7B"/>
    <property type="match status" value="1"/>
</dbReference>
<name>A0A2R3QCP8_9BURK</name>
<keyword evidence="4" id="KW-1133">Transmembrane helix</keyword>
<dbReference type="EMBL" id="CP027667">
    <property type="protein sequence ID" value="AVO49549.1"/>
    <property type="molecule type" value="Genomic_DNA"/>
</dbReference>
<reference evidence="5 6" key="1">
    <citation type="submission" date="2018-03" db="EMBL/GenBank/DDBJ databases">
        <title>Genome sequencing of Melaminivora sp.</title>
        <authorList>
            <person name="Kim S.-J."/>
            <person name="Heo J."/>
            <person name="Ahn J.-H."/>
            <person name="Kwon S.-W."/>
        </authorList>
    </citation>
    <scope>NUCLEOTIDE SEQUENCE [LARGE SCALE GENOMIC DNA]</scope>
    <source>
        <strain evidence="5 6">SC2-9</strain>
    </source>
</reference>
<dbReference type="OrthoDB" id="9790266at2"/>
<feature type="transmembrane region" description="Helical" evidence="4">
    <location>
        <begin position="329"/>
        <end position="350"/>
    </location>
</feature>
<evidence type="ECO:0000256" key="1">
    <source>
        <dbReference type="ARBA" id="ARBA00006484"/>
    </source>
</evidence>
<dbReference type="GO" id="GO:0016491">
    <property type="term" value="F:oxidoreductase activity"/>
    <property type="evidence" value="ECO:0007669"/>
    <property type="project" value="UniProtKB-KW"/>
</dbReference>
<evidence type="ECO:0000256" key="4">
    <source>
        <dbReference type="SAM" id="Phobius"/>
    </source>
</evidence>
<evidence type="ECO:0000313" key="5">
    <source>
        <dbReference type="EMBL" id="AVO49549.1"/>
    </source>
</evidence>
<dbReference type="Gene3D" id="3.40.50.720">
    <property type="entry name" value="NAD(P)-binding Rossmann-like Domain"/>
    <property type="match status" value="1"/>
</dbReference>
<dbReference type="InterPro" id="IPR036291">
    <property type="entry name" value="NAD(P)-bd_dom_sf"/>
</dbReference>
<dbReference type="InterPro" id="IPR020904">
    <property type="entry name" value="Sc_DH/Rdtase_CS"/>
</dbReference>
<keyword evidence="4" id="KW-0472">Membrane</keyword>
<dbReference type="InterPro" id="IPR002347">
    <property type="entry name" value="SDR_fam"/>
</dbReference>
<dbReference type="NCBIfam" id="NF004792">
    <property type="entry name" value="PRK06139.1"/>
    <property type="match status" value="1"/>
</dbReference>
<evidence type="ECO:0000256" key="3">
    <source>
        <dbReference type="RuleBase" id="RU000363"/>
    </source>
</evidence>
<keyword evidence="2" id="KW-0560">Oxidoreductase</keyword>
<dbReference type="Pfam" id="PF00106">
    <property type="entry name" value="adh_short"/>
    <property type="match status" value="1"/>
</dbReference>
<dbReference type="PANTHER" id="PTHR44196">
    <property type="entry name" value="DEHYDROGENASE/REDUCTASE SDR FAMILY MEMBER 7B"/>
    <property type="match status" value="1"/>
</dbReference>
<dbReference type="PROSITE" id="PS00061">
    <property type="entry name" value="ADH_SHORT"/>
    <property type="match status" value="1"/>
</dbReference>
<dbReference type="SUPFAM" id="SSF51735">
    <property type="entry name" value="NAD(P)-binding Rossmann-fold domains"/>
    <property type="match status" value="1"/>
</dbReference>